<dbReference type="FunFam" id="1.10.287.630:FF:000001">
    <property type="entry name" value="Cyclic nucleotide-gated channel alpha 3"/>
    <property type="match status" value="1"/>
</dbReference>
<keyword evidence="3" id="KW-0812">Transmembrane</keyword>
<evidence type="ECO:0000313" key="11">
    <source>
        <dbReference type="WBParaSite" id="HDID_0000266001-mRNA-1"/>
    </source>
</evidence>
<keyword evidence="8" id="KW-0407">Ion channel</keyword>
<comment type="subcellular location">
    <subcellularLocation>
        <location evidence="1">Membrane</location>
        <topology evidence="1">Multi-pass membrane protein</topology>
    </subcellularLocation>
</comment>
<evidence type="ECO:0000256" key="6">
    <source>
        <dbReference type="ARBA" id="ARBA00023136"/>
    </source>
</evidence>
<dbReference type="GO" id="GO:0005886">
    <property type="term" value="C:plasma membrane"/>
    <property type="evidence" value="ECO:0007669"/>
    <property type="project" value="TreeGrafter"/>
</dbReference>
<evidence type="ECO:0000313" key="9">
    <source>
        <dbReference type="EMBL" id="VDL20644.1"/>
    </source>
</evidence>
<keyword evidence="2" id="KW-0813">Transport</keyword>
<reference evidence="11" key="1">
    <citation type="submission" date="2017-02" db="UniProtKB">
        <authorList>
            <consortium name="WormBaseParasite"/>
        </authorList>
    </citation>
    <scope>IDENTIFICATION</scope>
</reference>
<evidence type="ECO:0000256" key="2">
    <source>
        <dbReference type="ARBA" id="ARBA00022448"/>
    </source>
</evidence>
<keyword evidence="4" id="KW-1133">Transmembrane helix</keyword>
<keyword evidence="5" id="KW-0406">Ion transport</keyword>
<dbReference type="EMBL" id="UYSG01000682">
    <property type="protein sequence ID" value="VDL20644.1"/>
    <property type="molecule type" value="Genomic_DNA"/>
</dbReference>
<dbReference type="InterPro" id="IPR018490">
    <property type="entry name" value="cNMP-bd_dom_sf"/>
</dbReference>
<dbReference type="GO" id="GO:0044877">
    <property type="term" value="F:protein-containing complex binding"/>
    <property type="evidence" value="ECO:0007669"/>
    <property type="project" value="TreeGrafter"/>
</dbReference>
<keyword evidence="6" id="KW-0472">Membrane</keyword>
<name>A0A0R3SDB5_HYMDI</name>
<evidence type="ECO:0000256" key="5">
    <source>
        <dbReference type="ARBA" id="ARBA00023065"/>
    </source>
</evidence>
<gene>
    <name evidence="9" type="ORF">HDID_LOCUS2658</name>
</gene>
<evidence type="ECO:0000256" key="4">
    <source>
        <dbReference type="ARBA" id="ARBA00022989"/>
    </source>
</evidence>
<accession>A0A0R3SDB5</accession>
<dbReference type="STRING" id="6216.A0A0R3SDB5"/>
<evidence type="ECO:0000256" key="3">
    <source>
        <dbReference type="ARBA" id="ARBA00022692"/>
    </source>
</evidence>
<dbReference type="OrthoDB" id="421226at2759"/>
<protein>
    <submittedName>
        <fullName evidence="11">Chromate resistance protein</fullName>
    </submittedName>
</protein>
<dbReference type="InterPro" id="IPR014710">
    <property type="entry name" value="RmlC-like_jellyroll"/>
</dbReference>
<dbReference type="SUPFAM" id="SSF51206">
    <property type="entry name" value="cAMP-binding domain-like"/>
    <property type="match status" value="1"/>
</dbReference>
<dbReference type="AlphaFoldDB" id="A0A0R3SDB5"/>
<proteinExistence type="predicted"/>
<evidence type="ECO:0000256" key="8">
    <source>
        <dbReference type="ARBA" id="ARBA00023303"/>
    </source>
</evidence>
<dbReference type="GO" id="GO:0017071">
    <property type="term" value="C:intracellular cyclic nucleotide activated cation channel complex"/>
    <property type="evidence" value="ECO:0007669"/>
    <property type="project" value="TreeGrafter"/>
</dbReference>
<dbReference type="InterPro" id="IPR050866">
    <property type="entry name" value="CNG_cation_channel"/>
</dbReference>
<evidence type="ECO:0000313" key="10">
    <source>
        <dbReference type="Proteomes" id="UP000274504"/>
    </source>
</evidence>
<evidence type="ECO:0000256" key="7">
    <source>
        <dbReference type="ARBA" id="ARBA00023286"/>
    </source>
</evidence>
<sequence length="101" mass="12066">MYLVRRKAPETLKRRVVCWFDYLWRQSHIPDEQRVFKHLPDRLKAEVAIHMHLDMLKRVDMFQDTEEGFLLDLVLRLRPALFSPGDFICRKVFGIGLGKLV</sequence>
<evidence type="ECO:0000256" key="1">
    <source>
        <dbReference type="ARBA" id="ARBA00004141"/>
    </source>
</evidence>
<dbReference type="GO" id="GO:0005223">
    <property type="term" value="F:intracellularly cGMP-activated cation channel activity"/>
    <property type="evidence" value="ECO:0007669"/>
    <property type="project" value="TreeGrafter"/>
</dbReference>
<dbReference type="Proteomes" id="UP000274504">
    <property type="component" value="Unassembled WGS sequence"/>
</dbReference>
<dbReference type="PANTHER" id="PTHR45638">
    <property type="entry name" value="CYCLIC NUCLEOTIDE-GATED CATION CHANNEL SUBUNIT A"/>
    <property type="match status" value="1"/>
</dbReference>
<reference evidence="9 10" key="2">
    <citation type="submission" date="2018-11" db="EMBL/GenBank/DDBJ databases">
        <authorList>
            <consortium name="Pathogen Informatics"/>
        </authorList>
    </citation>
    <scope>NUCLEOTIDE SEQUENCE [LARGE SCALE GENOMIC DNA]</scope>
</reference>
<dbReference type="PANTHER" id="PTHR45638:SF11">
    <property type="entry name" value="CYCLIC NUCLEOTIDE-GATED CATION CHANNEL SUBUNIT A"/>
    <property type="match status" value="1"/>
</dbReference>
<dbReference type="Gene3D" id="2.60.120.10">
    <property type="entry name" value="Jelly Rolls"/>
    <property type="match status" value="1"/>
</dbReference>
<dbReference type="Gene3D" id="1.10.287.630">
    <property type="entry name" value="Helix hairpin bin"/>
    <property type="match status" value="1"/>
</dbReference>
<keyword evidence="7" id="KW-1071">Ligand-gated ion channel</keyword>
<dbReference type="WBParaSite" id="HDID_0000266001-mRNA-1">
    <property type="protein sequence ID" value="HDID_0000266001-mRNA-1"/>
    <property type="gene ID" value="HDID_0000266001"/>
</dbReference>
<organism evidence="11">
    <name type="scientific">Hymenolepis diminuta</name>
    <name type="common">Rat tapeworm</name>
    <dbReference type="NCBI Taxonomy" id="6216"/>
    <lineage>
        <taxon>Eukaryota</taxon>
        <taxon>Metazoa</taxon>
        <taxon>Spiralia</taxon>
        <taxon>Lophotrochozoa</taxon>
        <taxon>Platyhelminthes</taxon>
        <taxon>Cestoda</taxon>
        <taxon>Eucestoda</taxon>
        <taxon>Cyclophyllidea</taxon>
        <taxon>Hymenolepididae</taxon>
        <taxon>Hymenolepis</taxon>
    </lineage>
</organism>